<reference evidence="1 2" key="1">
    <citation type="journal article" date="2021" name="Microb. Ecol.">
        <title>Candidatus Mesenet longicola: Novel Endosymbionts of Brontispa longissima that Induce Cytoplasmic Incompatibility.</title>
        <authorList>
            <person name="Takano S."/>
            <person name="Gotoh Y."/>
            <person name="Hayashi T."/>
        </authorList>
    </citation>
    <scope>NUCLEOTIDE SEQUENCE [LARGE SCALE GENOMIC DNA]</scope>
    <source>
        <strain evidence="1">L5</strain>
    </source>
</reference>
<comment type="caution">
    <text evidence="1">The sequence shown here is derived from an EMBL/GenBank/DDBJ whole genome shotgun (WGS) entry which is preliminary data.</text>
</comment>
<dbReference type="AlphaFoldDB" id="A0A8J3MMC2"/>
<dbReference type="EMBL" id="BNGU01000001">
    <property type="protein sequence ID" value="GHM59042.1"/>
    <property type="molecule type" value="Genomic_DNA"/>
</dbReference>
<proteinExistence type="predicted"/>
<gene>
    <name evidence="1" type="ORF">sL5_00350</name>
</gene>
<evidence type="ECO:0000313" key="2">
    <source>
        <dbReference type="Proteomes" id="UP000637906"/>
    </source>
</evidence>
<sequence>MLDNNEEDLSKVLSYQIRIDNTEGIKSAIREGDKPVNRGIPQYRSLANAIYNNCSQASLEALIEGGAEVAKGYGIHTDDLMSLLDLGYQEENCVTYSDNYNFRISSSKIKLLLDNGAKIVYDLSPLQDKIIASIDQCKIDKKFDIFNDFSTDHLKLLEDSRLVSNDNYDQWCTMMEKLSKFQCEHMDDVFNLVKHFFLHRMHNERRDEPERRLWQLHINTLTEKGRVIMLHYTFQKHPQDTTDDRLVSCTYYTTLHHIFQNRNLLEDIERVIDSAQLIIKQKKGSVISNNIQSQAILINESGLHITDTTNIPSLKHTFSTAYKIVTLAAYQIMYHDKKQNNKAKIAGLIEEVIKCGVTKEEIFESFSQFCCDYTREQCITGAIEKGKLPGFDYHKLFEYIKKCISSQQANWQNLPPEIGTKVSEHLNTKDGCQAENANEIAKEGKKNKTEAIRQQIPDTPTTEMEVQIGNLSIAAPSRQ</sequence>
<name>A0A8J3MMC2_9RICK</name>
<evidence type="ECO:0000313" key="1">
    <source>
        <dbReference type="EMBL" id="GHM59042.1"/>
    </source>
</evidence>
<accession>A0A8J3MMC2</accession>
<dbReference type="Proteomes" id="UP000637906">
    <property type="component" value="Unassembled WGS sequence"/>
</dbReference>
<organism evidence="1 2">
    <name type="scientific">Candidatus Mesenet longicola</name>
    <dbReference type="NCBI Taxonomy" id="1892558"/>
    <lineage>
        <taxon>Bacteria</taxon>
        <taxon>Pseudomonadati</taxon>
        <taxon>Pseudomonadota</taxon>
        <taxon>Alphaproteobacteria</taxon>
        <taxon>Rickettsiales</taxon>
        <taxon>Anaplasmataceae</taxon>
        <taxon>Candidatus Mesenet</taxon>
    </lineage>
</organism>
<protein>
    <submittedName>
        <fullName evidence="1">Uncharacterized protein</fullName>
    </submittedName>
</protein>
<keyword evidence="2" id="KW-1185">Reference proteome</keyword>